<organism evidence="2 3">
    <name type="scientific">Rhizobium loti</name>
    <name type="common">Mesorhizobium loti</name>
    <dbReference type="NCBI Taxonomy" id="381"/>
    <lineage>
        <taxon>Bacteria</taxon>
        <taxon>Pseudomonadati</taxon>
        <taxon>Pseudomonadota</taxon>
        <taxon>Alphaproteobacteria</taxon>
        <taxon>Hyphomicrobiales</taxon>
        <taxon>Phyllobacteriaceae</taxon>
        <taxon>Mesorhizobium</taxon>
    </lineage>
</organism>
<evidence type="ECO:0000313" key="3">
    <source>
        <dbReference type="Proteomes" id="UP000053176"/>
    </source>
</evidence>
<dbReference type="Proteomes" id="UP000053176">
    <property type="component" value="Unassembled WGS sequence"/>
</dbReference>
<gene>
    <name evidence="2" type="ORF">AU467_04550</name>
</gene>
<accession>A0A124GG19</accession>
<reference evidence="2 3" key="1">
    <citation type="submission" date="2015-12" db="EMBL/GenBank/DDBJ databases">
        <title>Draft genome sequence of Mesorhizobium sp. UFLA 01-765, a multitolerant efficient symbiont and plant-growth promoting strain isolated from Zn-mining soil using Leucaena leucocephala as a trap plant.</title>
        <authorList>
            <person name="Rangel W.M."/>
            <person name="Thijs S."/>
            <person name="Longatti S.M."/>
            <person name="Moreira F.M."/>
            <person name="Weyens N."/>
            <person name="Vangronsveld J."/>
            <person name="Van Hamme J.D."/>
            <person name="Bottos E.M."/>
            <person name="Rineau F."/>
        </authorList>
    </citation>
    <scope>NUCLEOTIDE SEQUENCE [LARGE SCALE GENOMIC DNA]</scope>
    <source>
        <strain evidence="2 3">UFLA 01-765</strain>
    </source>
</reference>
<evidence type="ECO:0000313" key="2">
    <source>
        <dbReference type="EMBL" id="KUM25387.1"/>
    </source>
</evidence>
<keyword evidence="1" id="KW-0812">Transmembrane</keyword>
<dbReference type="OrthoDB" id="8447782at2"/>
<dbReference type="AlphaFoldDB" id="A0A124GG19"/>
<evidence type="ECO:0008006" key="4">
    <source>
        <dbReference type="Google" id="ProtNLM"/>
    </source>
</evidence>
<feature type="transmembrane region" description="Helical" evidence="1">
    <location>
        <begin position="25"/>
        <end position="47"/>
    </location>
</feature>
<protein>
    <recommendedName>
        <fullName evidence="4">Transmembrane protein</fullName>
    </recommendedName>
</protein>
<keyword evidence="1" id="KW-0472">Membrane</keyword>
<dbReference type="EMBL" id="LPWA01000120">
    <property type="protein sequence ID" value="KUM25387.1"/>
    <property type="molecule type" value="Genomic_DNA"/>
</dbReference>
<proteinExistence type="predicted"/>
<comment type="caution">
    <text evidence="2">The sequence shown here is derived from an EMBL/GenBank/DDBJ whole genome shotgun (WGS) entry which is preliminary data.</text>
</comment>
<name>A0A124GG19_RHILI</name>
<evidence type="ECO:0000256" key="1">
    <source>
        <dbReference type="SAM" id="Phobius"/>
    </source>
</evidence>
<sequence>MSIERDWDSIRPDRTFRAGDAGMGILRITLLFGSAAVALALIATPFLDSQTRSQSARDGLAGGLDMTSTGSIGHRSTYTLRRSVLQPLPSSVCVIRNDGSRYGEC</sequence>
<keyword evidence="1" id="KW-1133">Transmembrane helix</keyword>